<keyword evidence="2" id="KW-1185">Reference proteome</keyword>
<dbReference type="AlphaFoldDB" id="A0AA39WWT8"/>
<gene>
    <name evidence="1" type="ORF">B0T14DRAFT_162633</name>
</gene>
<dbReference type="Proteomes" id="UP001175000">
    <property type="component" value="Unassembled WGS sequence"/>
</dbReference>
<dbReference type="EMBL" id="JAULSU010000003">
    <property type="protein sequence ID" value="KAK0623050.1"/>
    <property type="molecule type" value="Genomic_DNA"/>
</dbReference>
<protein>
    <submittedName>
        <fullName evidence="1">Uncharacterized protein</fullName>
    </submittedName>
</protein>
<reference evidence="1" key="1">
    <citation type="submission" date="2023-06" db="EMBL/GenBank/DDBJ databases">
        <title>Genome-scale phylogeny and comparative genomics of the fungal order Sordariales.</title>
        <authorList>
            <consortium name="Lawrence Berkeley National Laboratory"/>
            <person name="Hensen N."/>
            <person name="Bonometti L."/>
            <person name="Westerberg I."/>
            <person name="Brannstrom I.O."/>
            <person name="Guillou S."/>
            <person name="Cros-Aarteil S."/>
            <person name="Calhoun S."/>
            <person name="Haridas S."/>
            <person name="Kuo A."/>
            <person name="Mondo S."/>
            <person name="Pangilinan J."/>
            <person name="Riley R."/>
            <person name="Labutti K."/>
            <person name="Andreopoulos B."/>
            <person name="Lipzen A."/>
            <person name="Chen C."/>
            <person name="Yanf M."/>
            <person name="Daum C."/>
            <person name="Ng V."/>
            <person name="Clum A."/>
            <person name="Steindorff A."/>
            <person name="Ohm R."/>
            <person name="Martin F."/>
            <person name="Silar P."/>
            <person name="Natvig D."/>
            <person name="Lalanne C."/>
            <person name="Gautier V."/>
            <person name="Ament-Velasquez S.L."/>
            <person name="Kruys A."/>
            <person name="Hutchinson M.I."/>
            <person name="Powell A.J."/>
            <person name="Barry K."/>
            <person name="Miller A.N."/>
            <person name="Grigoriev I.V."/>
            <person name="Debuchy R."/>
            <person name="Gladieux P."/>
            <person name="Thoren M.H."/>
            <person name="Johannesson H."/>
        </authorList>
    </citation>
    <scope>NUCLEOTIDE SEQUENCE</scope>
    <source>
        <strain evidence="1">CBS 606.72</strain>
    </source>
</reference>
<evidence type="ECO:0000313" key="2">
    <source>
        <dbReference type="Proteomes" id="UP001175000"/>
    </source>
</evidence>
<comment type="caution">
    <text evidence="1">The sequence shown here is derived from an EMBL/GenBank/DDBJ whole genome shotgun (WGS) entry which is preliminary data.</text>
</comment>
<organism evidence="1 2">
    <name type="scientific">Immersiella caudata</name>
    <dbReference type="NCBI Taxonomy" id="314043"/>
    <lineage>
        <taxon>Eukaryota</taxon>
        <taxon>Fungi</taxon>
        <taxon>Dikarya</taxon>
        <taxon>Ascomycota</taxon>
        <taxon>Pezizomycotina</taxon>
        <taxon>Sordariomycetes</taxon>
        <taxon>Sordariomycetidae</taxon>
        <taxon>Sordariales</taxon>
        <taxon>Lasiosphaeriaceae</taxon>
        <taxon>Immersiella</taxon>
    </lineage>
</organism>
<evidence type="ECO:0000313" key="1">
    <source>
        <dbReference type="EMBL" id="KAK0623050.1"/>
    </source>
</evidence>
<proteinExistence type="predicted"/>
<accession>A0AA39WWT8</accession>
<sequence length="240" mass="26372">MVGSLVSLSLVQGERQPCRSPVSIKGRQMDLWACPSHEAQENASFEPQSTAYLLSGPYRRIPPPVPARSLQLAGELRGRSPGSSLVKVIGCDLRLVLNRPRSHLAPEITRSGFIRRYFAEGPTEFWGTLRVSSLFWSQTVRDQLVWALGSIVDALAINWAVRNPIRRLPCAPPFGSHQGDGNRATASASTSGQLAQTCVIHYLALPLFFPPTHPCLPVPTEEDCFADTYSARGLQLNYCC</sequence>
<name>A0AA39WWT8_9PEZI</name>